<reference evidence="1 2" key="1">
    <citation type="submission" date="2019-07" db="EMBL/GenBank/DDBJ databases">
        <title>Draft genome for Streptomyces benahoarensis MZ03-48.</title>
        <authorList>
            <person name="Gonzalez-Pimentel J.L."/>
        </authorList>
    </citation>
    <scope>NUCLEOTIDE SEQUENCE [LARGE SCALE GENOMIC DNA]</scope>
    <source>
        <strain evidence="1 2">MZ03-48</strain>
    </source>
</reference>
<keyword evidence="2" id="KW-1185">Reference proteome</keyword>
<evidence type="ECO:0008006" key="3">
    <source>
        <dbReference type="Google" id="ProtNLM"/>
    </source>
</evidence>
<dbReference type="EMBL" id="VKLS01000041">
    <property type="protein sequence ID" value="TSB43102.1"/>
    <property type="molecule type" value="Genomic_DNA"/>
</dbReference>
<sequence>MNATPPSARSAARRCAQAVNALHSLPYFTTDLADRLAPFGVTDQSSVYMAGRASPLGAVDAPVVTALFHAFAPGFVAERVPAIWRHVSPEHAIAAREAAAGAALERLLGTDVIRSAAMAEAAELAGVAAAGCPLPGRPLHAANAALDRPEEPHIALWHAATMLREYRGDGHVAILGHAELTGVEALVIDCASEHGMPKEIVRPMRGWTETDWAAAQERLRERGLVSREGTLTARGAALRDEVERETGRLDRRPYELLGASGVGKLAERVHGWVRTAAESHAFPPPLRTFFAPDTRQWNRL</sequence>
<dbReference type="OrthoDB" id="157052at2"/>
<accession>A0A553ZNS7</accession>
<organism evidence="1 2">
    <name type="scientific">Streptomyces benahoarensis</name>
    <dbReference type="NCBI Taxonomy" id="2595054"/>
    <lineage>
        <taxon>Bacteria</taxon>
        <taxon>Bacillati</taxon>
        <taxon>Actinomycetota</taxon>
        <taxon>Actinomycetes</taxon>
        <taxon>Kitasatosporales</taxon>
        <taxon>Streptomycetaceae</taxon>
        <taxon>Streptomyces</taxon>
    </lineage>
</organism>
<gene>
    <name evidence="1" type="ORF">FNZ23_06305</name>
</gene>
<dbReference type="NCBIfam" id="NF047719">
    <property type="entry name" value="SCO6745_fam_HTH"/>
    <property type="match status" value="1"/>
</dbReference>
<evidence type="ECO:0000313" key="2">
    <source>
        <dbReference type="Proteomes" id="UP000320888"/>
    </source>
</evidence>
<evidence type="ECO:0000313" key="1">
    <source>
        <dbReference type="EMBL" id="TSB43102.1"/>
    </source>
</evidence>
<protein>
    <recommendedName>
        <fullName evidence="3">SalK</fullName>
    </recommendedName>
</protein>
<comment type="caution">
    <text evidence="1">The sequence shown here is derived from an EMBL/GenBank/DDBJ whole genome shotgun (WGS) entry which is preliminary data.</text>
</comment>
<dbReference type="RefSeq" id="WP_143941326.1">
    <property type="nucleotide sequence ID" value="NZ_VKLS01000041.1"/>
</dbReference>
<dbReference type="AlphaFoldDB" id="A0A553ZNS7"/>
<dbReference type="Proteomes" id="UP000320888">
    <property type="component" value="Unassembled WGS sequence"/>
</dbReference>
<name>A0A553ZNS7_9ACTN</name>
<dbReference type="InterPro" id="IPR054058">
    <property type="entry name" value="HTH_67"/>
</dbReference>
<proteinExistence type="predicted"/>
<dbReference type="Pfam" id="PF21863">
    <property type="entry name" value="HTH_67"/>
    <property type="match status" value="1"/>
</dbReference>